<dbReference type="EMBL" id="JAAXOT010000023">
    <property type="protein sequence ID" value="NKY60456.1"/>
    <property type="molecule type" value="Genomic_DNA"/>
</dbReference>
<evidence type="ECO:0000256" key="2">
    <source>
        <dbReference type="ARBA" id="ARBA00022729"/>
    </source>
</evidence>
<evidence type="ECO:0000313" key="5">
    <source>
        <dbReference type="EMBL" id="NKY60456.1"/>
    </source>
</evidence>
<reference evidence="5 6" key="1">
    <citation type="submission" date="2020-04" db="EMBL/GenBank/DDBJ databases">
        <title>MicrobeNet Type strains.</title>
        <authorList>
            <person name="Nicholson A.C."/>
        </authorList>
    </citation>
    <scope>NUCLEOTIDE SEQUENCE [LARGE SCALE GENOMIC DNA]</scope>
    <source>
        <strain evidence="5 6">JCM 3332</strain>
    </source>
</reference>
<dbReference type="PANTHER" id="PTHR30483">
    <property type="entry name" value="LEUCINE-SPECIFIC-BINDING PROTEIN"/>
    <property type="match status" value="1"/>
</dbReference>
<keyword evidence="2" id="KW-0732">Signal</keyword>
<evidence type="ECO:0000256" key="1">
    <source>
        <dbReference type="ARBA" id="ARBA00010062"/>
    </source>
</evidence>
<sequence length="383" mass="40512">MTASLVSCGEDRPTTQSTATGTPITIGVVATMSNNPGLAHGASAEGLKAWAATTNGRGGLDNHPIEIVVKDDGNDPAKSLTAVKDLVENEKVDAIAAWSTQSAAWSDYAAQTNIPFIGGQASGPMWQEGGNLFPVQTTVYGTSYAQGMVAQSAGAQRMGIFYTSALSVAVEAARQKKPIFADLGLESVYEAAIDPNQSDYTAPCLAAKDADAEAVVLSGVPAERVTPSCKQQGYEPIWVYPVEVISETVLETPALSNALVPQASFPYFLDVPETQDYRASMDTDYRGPEDEKFGPHTATSWMVGLVLREAMKNVGSKDVVAAGDLMAALTEIDNYTADGLLPGLTYTDPTARINRCFWEYKIADGGLVAPNGLNTTCAPEPKR</sequence>
<dbReference type="Gene3D" id="3.40.50.2300">
    <property type="match status" value="2"/>
</dbReference>
<dbReference type="AlphaFoldDB" id="A0A846YLD2"/>
<name>A0A846YLD2_9NOCA</name>
<dbReference type="Pfam" id="PF13458">
    <property type="entry name" value="Peripla_BP_6"/>
    <property type="match status" value="1"/>
</dbReference>
<protein>
    <submittedName>
        <fullName evidence="5">ABC transporter substrate-binding protein</fullName>
    </submittedName>
</protein>
<comment type="similarity">
    <text evidence="1">Belongs to the leucine-binding protein family.</text>
</comment>
<keyword evidence="6" id="KW-1185">Reference proteome</keyword>
<gene>
    <name evidence="5" type="ORF">HGA15_30825</name>
</gene>
<comment type="caution">
    <text evidence="5">The sequence shown here is derived from an EMBL/GenBank/DDBJ whole genome shotgun (WGS) entry which is preliminary data.</text>
</comment>
<feature type="region of interest" description="Disordered" evidence="3">
    <location>
        <begin position="1"/>
        <end position="20"/>
    </location>
</feature>
<dbReference type="PANTHER" id="PTHR30483:SF38">
    <property type="entry name" value="BLR7848 PROTEIN"/>
    <property type="match status" value="1"/>
</dbReference>
<dbReference type="RefSeq" id="WP_168433969.1">
    <property type="nucleotide sequence ID" value="NZ_JAAXOT010000023.1"/>
</dbReference>
<evidence type="ECO:0000313" key="6">
    <source>
        <dbReference type="Proteomes" id="UP000570678"/>
    </source>
</evidence>
<dbReference type="InterPro" id="IPR051010">
    <property type="entry name" value="BCAA_transport"/>
</dbReference>
<organism evidence="5 6">
    <name type="scientific">Nocardia flavorosea</name>
    <dbReference type="NCBI Taxonomy" id="53429"/>
    <lineage>
        <taxon>Bacteria</taxon>
        <taxon>Bacillati</taxon>
        <taxon>Actinomycetota</taxon>
        <taxon>Actinomycetes</taxon>
        <taxon>Mycobacteriales</taxon>
        <taxon>Nocardiaceae</taxon>
        <taxon>Nocardia</taxon>
    </lineage>
</organism>
<feature type="domain" description="Leucine-binding protein" evidence="4">
    <location>
        <begin position="23"/>
        <end position="365"/>
    </location>
</feature>
<dbReference type="InterPro" id="IPR028081">
    <property type="entry name" value="Leu-bd"/>
</dbReference>
<dbReference type="InterPro" id="IPR028082">
    <property type="entry name" value="Peripla_BP_I"/>
</dbReference>
<dbReference type="SUPFAM" id="SSF53822">
    <property type="entry name" value="Periplasmic binding protein-like I"/>
    <property type="match status" value="1"/>
</dbReference>
<evidence type="ECO:0000259" key="4">
    <source>
        <dbReference type="Pfam" id="PF13458"/>
    </source>
</evidence>
<evidence type="ECO:0000256" key="3">
    <source>
        <dbReference type="SAM" id="MobiDB-lite"/>
    </source>
</evidence>
<dbReference type="CDD" id="cd06341">
    <property type="entry name" value="PBP1_ABC_ligand_binding-like"/>
    <property type="match status" value="1"/>
</dbReference>
<proteinExistence type="inferred from homology"/>
<accession>A0A846YLD2</accession>
<dbReference type="Proteomes" id="UP000570678">
    <property type="component" value="Unassembled WGS sequence"/>
</dbReference>